<evidence type="ECO:0000256" key="1">
    <source>
        <dbReference type="SAM" id="Phobius"/>
    </source>
</evidence>
<keyword evidence="1" id="KW-0472">Membrane</keyword>
<keyword evidence="3" id="KW-1185">Reference proteome</keyword>
<dbReference type="RefSeq" id="WP_153810794.1">
    <property type="nucleotide sequence ID" value="NZ_JBBBDM010000001.1"/>
</dbReference>
<feature type="transmembrane region" description="Helical" evidence="1">
    <location>
        <begin position="27"/>
        <end position="51"/>
    </location>
</feature>
<comment type="caution">
    <text evidence="2">The sequence shown here is derived from an EMBL/GenBank/DDBJ whole genome shotgun (WGS) entry which is preliminary data.</text>
</comment>
<dbReference type="Proteomes" id="UP001367771">
    <property type="component" value="Unassembled WGS sequence"/>
</dbReference>
<keyword evidence="1" id="KW-1133">Transmembrane helix</keyword>
<sequence>MTWLAEWAAEAALSVWTEVVRFTYRHLGWAGGILATLLPPALVGMALWLLLR</sequence>
<accession>A0ABU8GY84</accession>
<keyword evidence="1" id="KW-0812">Transmembrane</keyword>
<evidence type="ECO:0000313" key="2">
    <source>
        <dbReference type="EMBL" id="MEI5685818.1"/>
    </source>
</evidence>
<organism evidence="2 3">
    <name type="scientific">Sphingomonas kyungheensis</name>
    <dbReference type="NCBI Taxonomy" id="1069987"/>
    <lineage>
        <taxon>Bacteria</taxon>
        <taxon>Pseudomonadati</taxon>
        <taxon>Pseudomonadota</taxon>
        <taxon>Alphaproteobacteria</taxon>
        <taxon>Sphingomonadales</taxon>
        <taxon>Sphingomonadaceae</taxon>
        <taxon>Sphingomonas</taxon>
    </lineage>
</organism>
<proteinExistence type="predicted"/>
<dbReference type="EMBL" id="JBBBDM010000001">
    <property type="protein sequence ID" value="MEI5685818.1"/>
    <property type="molecule type" value="Genomic_DNA"/>
</dbReference>
<reference evidence="2 3" key="1">
    <citation type="journal article" date="2013" name="Int. J. Syst. Evol. Microbiol.">
        <title>Sphingomonas kyungheensis sp. nov., a bacterium with ginsenoside-converting activity isolated from soil of a ginseng field.</title>
        <authorList>
            <person name="Son H.M."/>
            <person name="Yang J.E."/>
            <person name="Park Y."/>
            <person name="Han C.K."/>
            <person name="Kim S.G."/>
            <person name="Kook M."/>
            <person name="Yi T.H."/>
        </authorList>
    </citation>
    <scope>NUCLEOTIDE SEQUENCE [LARGE SCALE GENOMIC DNA]</scope>
    <source>
        <strain evidence="2 3">LMG 26582</strain>
    </source>
</reference>
<name>A0ABU8GY84_9SPHN</name>
<gene>
    <name evidence="2" type="ORF">V8201_01865</name>
</gene>
<evidence type="ECO:0000313" key="3">
    <source>
        <dbReference type="Proteomes" id="UP001367771"/>
    </source>
</evidence>
<protein>
    <submittedName>
        <fullName evidence="2">Uncharacterized protein</fullName>
    </submittedName>
</protein>